<keyword evidence="2" id="KW-1185">Reference proteome</keyword>
<dbReference type="Proteomes" id="UP001458946">
    <property type="component" value="Unassembled WGS sequence"/>
</dbReference>
<proteinExistence type="predicted"/>
<evidence type="ECO:0000313" key="2">
    <source>
        <dbReference type="Proteomes" id="UP001458946"/>
    </source>
</evidence>
<sequence>MTQPPTLPFEVLLENDGRITLVQAPEDEAGMNAVVNAIIQTQPFGDGWVGEYRTLHALSGGASEPLRTLADVQAISVPHWRRIKGELRGTQMTILERGVSDDGQDWQPYPETVDVQEEAKHPAFSITGAPVERFNAVQWREGRIDLEPDPPEEVLELLEYVVQMFNGTAVLNGTEGGWATRHEQFGGDPKKVPVAKRATFEVRQLAPLFSPSEPPFARQSNLEFWPLLPLEYSLDGKKWAAYPIAGEPEQAAQDDTEDTDNDPMSLLSQLFDMQTATATVNAGGEVEWDEGAIPEQHAESLRGHIREATGAGQPELWAERTGALLPEGVSGTPKAVRVQVMKALLDSAPSMMAQSFAPVALTVDGTTWHDLAPDLEFDDEDEE</sequence>
<accession>A0ABP9VF68</accession>
<protein>
    <submittedName>
        <fullName evidence="1">Uncharacterized protein</fullName>
    </submittedName>
</protein>
<name>A0ABP9VF68_9DEIO</name>
<organism evidence="1 2">
    <name type="scientific">Deinococcus xinjiangensis</name>
    <dbReference type="NCBI Taxonomy" id="457454"/>
    <lineage>
        <taxon>Bacteria</taxon>
        <taxon>Thermotogati</taxon>
        <taxon>Deinococcota</taxon>
        <taxon>Deinococci</taxon>
        <taxon>Deinococcales</taxon>
        <taxon>Deinococcaceae</taxon>
        <taxon>Deinococcus</taxon>
    </lineage>
</organism>
<reference evidence="1 2" key="1">
    <citation type="submission" date="2024-02" db="EMBL/GenBank/DDBJ databases">
        <title>Deinococcus xinjiangensis NBRC 107630.</title>
        <authorList>
            <person name="Ichikawa N."/>
            <person name="Katano-Makiyama Y."/>
            <person name="Hidaka K."/>
        </authorList>
    </citation>
    <scope>NUCLEOTIDE SEQUENCE [LARGE SCALE GENOMIC DNA]</scope>
    <source>
        <strain evidence="1 2">NBRC 107630</strain>
    </source>
</reference>
<dbReference type="EMBL" id="BAABRN010000047">
    <property type="protein sequence ID" value="GAA5503366.1"/>
    <property type="molecule type" value="Genomic_DNA"/>
</dbReference>
<dbReference type="RefSeq" id="WP_353543337.1">
    <property type="nucleotide sequence ID" value="NZ_BAABRN010000047.1"/>
</dbReference>
<gene>
    <name evidence="1" type="ORF">Dxin01_03123</name>
</gene>
<comment type="caution">
    <text evidence="1">The sequence shown here is derived from an EMBL/GenBank/DDBJ whole genome shotgun (WGS) entry which is preliminary data.</text>
</comment>
<evidence type="ECO:0000313" key="1">
    <source>
        <dbReference type="EMBL" id="GAA5503366.1"/>
    </source>
</evidence>